<dbReference type="InterPro" id="IPR012337">
    <property type="entry name" value="RNaseH-like_sf"/>
</dbReference>
<reference evidence="2" key="1">
    <citation type="submission" date="2023-04" db="EMBL/GenBank/DDBJ databases">
        <title>Phytophthora fragariaefolia NBRC 109709.</title>
        <authorList>
            <person name="Ichikawa N."/>
            <person name="Sato H."/>
            <person name="Tonouchi N."/>
        </authorList>
    </citation>
    <scope>NUCLEOTIDE SEQUENCE</scope>
    <source>
        <strain evidence="2">NBRC 109709</strain>
    </source>
</reference>
<dbReference type="InterPro" id="IPR036397">
    <property type="entry name" value="RNaseH_sf"/>
</dbReference>
<dbReference type="AlphaFoldDB" id="A0A9W6WZ06"/>
<protein>
    <submittedName>
        <fullName evidence="2">Unnamed protein product</fullName>
    </submittedName>
</protein>
<dbReference type="EMBL" id="BSXT01000259">
    <property type="protein sequence ID" value="GMF22584.1"/>
    <property type="molecule type" value="Genomic_DNA"/>
</dbReference>
<organism evidence="2 3">
    <name type="scientific">Phytophthora fragariaefolia</name>
    <dbReference type="NCBI Taxonomy" id="1490495"/>
    <lineage>
        <taxon>Eukaryota</taxon>
        <taxon>Sar</taxon>
        <taxon>Stramenopiles</taxon>
        <taxon>Oomycota</taxon>
        <taxon>Peronosporomycetes</taxon>
        <taxon>Peronosporales</taxon>
        <taxon>Peronosporaceae</taxon>
        <taxon>Phytophthora</taxon>
    </lineage>
</organism>
<dbReference type="GO" id="GO:0003676">
    <property type="term" value="F:nucleic acid binding"/>
    <property type="evidence" value="ECO:0007669"/>
    <property type="project" value="InterPro"/>
</dbReference>
<dbReference type="Gene3D" id="3.30.420.10">
    <property type="entry name" value="Ribonuclease H-like superfamily/Ribonuclease H"/>
    <property type="match status" value="1"/>
</dbReference>
<evidence type="ECO:0000259" key="1">
    <source>
        <dbReference type="Pfam" id="PF13456"/>
    </source>
</evidence>
<gene>
    <name evidence="2" type="ORF">Pfra01_000334300</name>
</gene>
<feature type="domain" description="RNase H type-1" evidence="1">
    <location>
        <begin position="2"/>
        <end position="73"/>
    </location>
</feature>
<comment type="caution">
    <text evidence="2">The sequence shown here is derived from an EMBL/GenBank/DDBJ whole genome shotgun (WGS) entry which is preliminary data.</text>
</comment>
<dbReference type="Proteomes" id="UP001165121">
    <property type="component" value="Unassembled WGS sequence"/>
</dbReference>
<keyword evidence="3" id="KW-1185">Reference proteome</keyword>
<name>A0A9W6WZ06_9STRA</name>
<dbReference type="Pfam" id="PF13456">
    <property type="entry name" value="RVT_3"/>
    <property type="match status" value="1"/>
</dbReference>
<dbReference type="SUPFAM" id="SSF53098">
    <property type="entry name" value="Ribonuclease H-like"/>
    <property type="match status" value="1"/>
</dbReference>
<proteinExistence type="predicted"/>
<dbReference type="GO" id="GO:0004523">
    <property type="term" value="F:RNA-DNA hybrid ribonuclease activity"/>
    <property type="evidence" value="ECO:0007669"/>
    <property type="project" value="InterPro"/>
</dbReference>
<evidence type="ECO:0000313" key="3">
    <source>
        <dbReference type="Proteomes" id="UP001165121"/>
    </source>
</evidence>
<sequence>MEVTLAEAWRGLHVVGDSALVLGMMANRRPPKTRTLQHWYRQTRKLADLSAVETWKHHYCTHNKMADWLANLAMDSERSTMLDFNWTNENHVIHAGLKEYIEKMSGDGRKTGNFERTKGDD</sequence>
<evidence type="ECO:0000313" key="2">
    <source>
        <dbReference type="EMBL" id="GMF22584.1"/>
    </source>
</evidence>
<dbReference type="OrthoDB" id="165880at2759"/>
<dbReference type="InterPro" id="IPR002156">
    <property type="entry name" value="RNaseH_domain"/>
</dbReference>
<accession>A0A9W6WZ06</accession>